<dbReference type="PANTHER" id="PTHR46071:SF2">
    <property type="entry name" value="ANKYRIN REPEAT AND BTB_POZ DOMAIN-CONTAINING PROTEIN 2-LIKE PROTEIN"/>
    <property type="match status" value="1"/>
</dbReference>
<evidence type="ECO:0000256" key="1">
    <source>
        <dbReference type="ARBA" id="ARBA00022737"/>
    </source>
</evidence>
<dbReference type="Pfam" id="PF00023">
    <property type="entry name" value="Ank"/>
    <property type="match status" value="1"/>
</dbReference>
<dbReference type="CDD" id="cd18297">
    <property type="entry name" value="BTB_POZ_ABTB2-like"/>
    <property type="match status" value="1"/>
</dbReference>
<accession>A0ABQ8TY79</accession>
<proteinExistence type="predicted"/>
<feature type="region of interest" description="Disordered" evidence="4">
    <location>
        <begin position="20"/>
        <end position="52"/>
    </location>
</feature>
<feature type="repeat" description="ANK" evidence="3">
    <location>
        <begin position="1031"/>
        <end position="1056"/>
    </location>
</feature>
<dbReference type="InterPro" id="IPR059008">
    <property type="entry name" value="ABTB2/3_histone"/>
</dbReference>
<keyword evidence="7" id="KW-1185">Reference proteome</keyword>
<dbReference type="SMART" id="SM00248">
    <property type="entry name" value="ANK"/>
    <property type="match status" value="4"/>
</dbReference>
<dbReference type="InterPro" id="IPR009072">
    <property type="entry name" value="Histone-fold"/>
</dbReference>
<feature type="compositionally biased region" description="Basic residues" evidence="4">
    <location>
        <begin position="477"/>
        <end position="491"/>
    </location>
</feature>
<dbReference type="InterPro" id="IPR000210">
    <property type="entry name" value="BTB/POZ_dom"/>
</dbReference>
<feature type="domain" description="BTB" evidence="5">
    <location>
        <begin position="1228"/>
        <end position="1295"/>
    </location>
</feature>
<feature type="compositionally biased region" description="Gly residues" evidence="4">
    <location>
        <begin position="385"/>
        <end position="397"/>
    </location>
</feature>
<dbReference type="Proteomes" id="UP001148838">
    <property type="component" value="Unassembled WGS sequence"/>
</dbReference>
<feature type="repeat" description="ANK" evidence="3">
    <location>
        <begin position="946"/>
        <end position="978"/>
    </location>
</feature>
<organism evidence="6 7">
    <name type="scientific">Periplaneta americana</name>
    <name type="common">American cockroach</name>
    <name type="synonym">Blatta americana</name>
    <dbReference type="NCBI Taxonomy" id="6978"/>
    <lineage>
        <taxon>Eukaryota</taxon>
        <taxon>Metazoa</taxon>
        <taxon>Ecdysozoa</taxon>
        <taxon>Arthropoda</taxon>
        <taxon>Hexapoda</taxon>
        <taxon>Insecta</taxon>
        <taxon>Pterygota</taxon>
        <taxon>Neoptera</taxon>
        <taxon>Polyneoptera</taxon>
        <taxon>Dictyoptera</taxon>
        <taxon>Blattodea</taxon>
        <taxon>Blattoidea</taxon>
        <taxon>Blattidae</taxon>
        <taxon>Blattinae</taxon>
        <taxon>Periplaneta</taxon>
    </lineage>
</organism>
<dbReference type="SUPFAM" id="SSF48403">
    <property type="entry name" value="Ankyrin repeat"/>
    <property type="match status" value="1"/>
</dbReference>
<dbReference type="InterPro" id="IPR052089">
    <property type="entry name" value="Ankyrin-BTB/POZ_domain"/>
</dbReference>
<name>A0ABQ8TY79_PERAM</name>
<sequence>MFRAACALRDAGHLSMMAMPGQQHPQHQQQPQQQQQQQQQCPPPHPMPEFRDADHYRSALSPLCITDGSHEIVRPKPRSSGDKIQVRVTQGGEAVRLGAKPGKSSELLWNINGQSVRIDNSKLTDDASAEGWVAESREDSLNLKRGGGVESGGVVVVVKNQEESVAAPQKAPGNLQEDDSESSGGEVYEDATTNGPGGGSREMVPSAGYGGYQQPPPATGPIDLAQRTSSLQCQPQLGPLRSPTNKTGSEDKGFNSCASKSPAPPMLLRGCPTPSKLHPPTPHSLTTPTMKMADGTVGNDPTMEQLVPERDTNPGTGLTVDVCSSSAVQETLSKGSVILPEDSQSRNLKMQHRTSSQTVTSKMATVSSSGARQLGGSSSTRCMSGNGGGSTGTGSGRSGHLHHHLSVEELRLIQRRQDSNGSSSDDGTRSSGHASMSDGHLSSSPPAERHQHYRSHLNSVPEDERLSASVMQSQSRAARKAGHNRSRHRATPAKLVPSGSGLEDIKLAIQQLTMRSHTSNTGYSTSTYSSLSGSESSEPAVRRLMRHSSLETINTNVTSADEFVWVDSHNRLVELQHLPWSNHDVLKVIQNGRIKEHMERISMETIPRLSYLLQRALVRVGREAQRLARPLGMCSKQEVCSALRIILCPALADSCTKACLRAAAMFAVSGDLQLKQSKSCRAGLQLSVGRFQRWMADVRLGKFVHDGSGKEGALAMPRWASVSSVNTESTHTSSLASGKSIEQSLLTTCVGSVHELTELLARINTRPLTWTPPAVQALFYFMRCSQLEHAEHAAPIQELVYERAYVVLPPLVEWLRVTAAHAEHRHSTTLDQDDVMQAARLLLPGVDCPIRQIGMDEAGGSVGPKRPGDEVECVRRLKSELAFKMLRSGRSDLIPHALQLLPSNKWLKEGKLVINKISQLGPMDPSTNSRCGPPNILGKLNSVNDSGLSPLMLAVLLHDEACARCLLDAGADPDIETPPYGTAGCPGVNAETQHWTALTYAALQGTCNIARLLLERGAHVEGGARLSEDKCTQTPLQVAAACGHMEMVSLLLSHGAHPFLSTLLKDSLCYSGAAQRGSYSAIAVAAAHGQRAILHNLLSHPHNTNNKEVLSLEEILAEGASSQLTADRRGSRHQVTCPSNSDSNACSMHHAGNENLQLLKLSKTQIKSLQEAMYHSAENNHLNEGTTLLLADIFSTCFGWESIKDIRDTSFSGGTRIDPKFVNNPELSDVQFRVEGRVFYGHKIVLVTWSPRFRAMLSSKLCDGSPPIVHINDIRYHIFQLVMQYLYNGGCETLQVEQSDVLELMAAANFFQLDGLLRFCEAQCSSMVDLDNIVSMYIHAKVYNAGELLEYCQGFLLQNMVALLTYDDSVKRLLFGKKLHSHDVLAGLLLTLQARIKARNMAPTIRSNTKPK</sequence>
<evidence type="ECO:0000313" key="7">
    <source>
        <dbReference type="Proteomes" id="UP001148838"/>
    </source>
</evidence>
<dbReference type="PANTHER" id="PTHR46071">
    <property type="entry name" value="ANKYRIN REPEAT AND BTB/POZ DOMAIN-CONTAINING"/>
    <property type="match status" value="1"/>
</dbReference>
<gene>
    <name evidence="6" type="ORF">ANN_01894</name>
</gene>
<protein>
    <recommendedName>
        <fullName evidence="5">BTB domain-containing protein</fullName>
    </recommendedName>
</protein>
<dbReference type="Pfam" id="PF26281">
    <property type="entry name" value="Histone_ABTB"/>
    <property type="match status" value="1"/>
</dbReference>
<reference evidence="6 7" key="1">
    <citation type="journal article" date="2022" name="Allergy">
        <title>Genome assembly and annotation of Periplaneta americana reveal a comprehensive cockroach allergen profile.</title>
        <authorList>
            <person name="Wang L."/>
            <person name="Xiong Q."/>
            <person name="Saelim N."/>
            <person name="Wang L."/>
            <person name="Nong W."/>
            <person name="Wan A.T."/>
            <person name="Shi M."/>
            <person name="Liu X."/>
            <person name="Cao Q."/>
            <person name="Hui J.H.L."/>
            <person name="Sookrung N."/>
            <person name="Leung T.F."/>
            <person name="Tungtrongchitr A."/>
            <person name="Tsui S.K.W."/>
        </authorList>
    </citation>
    <scope>NUCLEOTIDE SEQUENCE [LARGE SCALE GENOMIC DNA]</scope>
    <source>
        <strain evidence="6">PWHHKU_190912</strain>
    </source>
</reference>
<feature type="region of interest" description="Disordered" evidence="4">
    <location>
        <begin position="164"/>
        <end position="265"/>
    </location>
</feature>
<feature type="region of interest" description="Disordered" evidence="4">
    <location>
        <begin position="1122"/>
        <end position="1141"/>
    </location>
</feature>
<dbReference type="Pfam" id="PF00651">
    <property type="entry name" value="BTB"/>
    <property type="match status" value="1"/>
</dbReference>
<keyword evidence="2 3" id="KW-0040">ANK repeat</keyword>
<evidence type="ECO:0000259" key="5">
    <source>
        <dbReference type="PROSITE" id="PS50097"/>
    </source>
</evidence>
<dbReference type="Gene3D" id="1.25.40.20">
    <property type="entry name" value="Ankyrin repeat-containing domain"/>
    <property type="match status" value="1"/>
</dbReference>
<dbReference type="PROSITE" id="PS50097">
    <property type="entry name" value="BTB"/>
    <property type="match status" value="1"/>
</dbReference>
<feature type="repeat" description="ANK" evidence="3">
    <location>
        <begin position="993"/>
        <end position="1025"/>
    </location>
</feature>
<feature type="compositionally biased region" description="Polar residues" evidence="4">
    <location>
        <begin position="345"/>
        <end position="383"/>
    </location>
</feature>
<dbReference type="Gene3D" id="1.10.20.10">
    <property type="entry name" value="Histone, subunit A"/>
    <property type="match status" value="1"/>
</dbReference>
<evidence type="ECO:0000256" key="4">
    <source>
        <dbReference type="SAM" id="MobiDB-lite"/>
    </source>
</evidence>
<evidence type="ECO:0000256" key="2">
    <source>
        <dbReference type="ARBA" id="ARBA00023043"/>
    </source>
</evidence>
<feature type="region of interest" description="Disordered" evidence="4">
    <location>
        <begin position="341"/>
        <end position="402"/>
    </location>
</feature>
<dbReference type="PROSITE" id="PS50088">
    <property type="entry name" value="ANK_REPEAT"/>
    <property type="match status" value="3"/>
</dbReference>
<dbReference type="Gene3D" id="3.30.710.10">
    <property type="entry name" value="Potassium Channel Kv1.1, Chain A"/>
    <property type="match status" value="1"/>
</dbReference>
<dbReference type="SUPFAM" id="SSF54695">
    <property type="entry name" value="POZ domain"/>
    <property type="match status" value="1"/>
</dbReference>
<feature type="compositionally biased region" description="Low complexity" evidence="4">
    <location>
        <begin position="22"/>
        <end position="40"/>
    </location>
</feature>
<dbReference type="PROSITE" id="PS50297">
    <property type="entry name" value="ANK_REP_REGION"/>
    <property type="match status" value="1"/>
</dbReference>
<dbReference type="SMART" id="SM00225">
    <property type="entry name" value="BTB"/>
    <property type="match status" value="1"/>
</dbReference>
<feature type="compositionally biased region" description="Polar residues" evidence="4">
    <location>
        <begin position="226"/>
        <end position="235"/>
    </location>
</feature>
<dbReference type="InterPro" id="IPR011333">
    <property type="entry name" value="SKP1/BTB/POZ_sf"/>
</dbReference>
<dbReference type="EMBL" id="JAJSOF020000003">
    <property type="protein sequence ID" value="KAJ4450469.1"/>
    <property type="molecule type" value="Genomic_DNA"/>
</dbReference>
<comment type="caution">
    <text evidence="6">The sequence shown here is derived from an EMBL/GenBank/DDBJ whole genome shotgun (WGS) entry which is preliminary data.</text>
</comment>
<feature type="region of interest" description="Disordered" evidence="4">
    <location>
        <begin position="416"/>
        <end position="498"/>
    </location>
</feature>
<dbReference type="Pfam" id="PF12796">
    <property type="entry name" value="Ank_2"/>
    <property type="match status" value="1"/>
</dbReference>
<dbReference type="InterPro" id="IPR036770">
    <property type="entry name" value="Ankyrin_rpt-contain_sf"/>
</dbReference>
<evidence type="ECO:0000256" key="3">
    <source>
        <dbReference type="PROSITE-ProRule" id="PRU00023"/>
    </source>
</evidence>
<dbReference type="InterPro" id="IPR002110">
    <property type="entry name" value="Ankyrin_rpt"/>
</dbReference>
<evidence type="ECO:0000313" key="6">
    <source>
        <dbReference type="EMBL" id="KAJ4450469.1"/>
    </source>
</evidence>
<feature type="compositionally biased region" description="Low complexity" evidence="4">
    <location>
        <begin position="419"/>
        <end position="432"/>
    </location>
</feature>
<dbReference type="CDD" id="cd18491">
    <property type="entry name" value="BACK_ABTB2_like"/>
    <property type="match status" value="1"/>
</dbReference>
<keyword evidence="1" id="KW-0677">Repeat</keyword>